<dbReference type="Pfam" id="PF02913">
    <property type="entry name" value="FAD-oxidase_C"/>
    <property type="match status" value="1"/>
</dbReference>
<feature type="domain" description="FAD-binding oxidoreductase/transferase type 4 C-terminal" evidence="6">
    <location>
        <begin position="3"/>
        <end position="127"/>
    </location>
</feature>
<keyword evidence="3" id="KW-0285">Flavoprotein</keyword>
<dbReference type="GO" id="GO:0004458">
    <property type="term" value="F:D-lactate dehydrogenase (cytochrome) activity"/>
    <property type="evidence" value="ECO:0007669"/>
    <property type="project" value="TreeGrafter"/>
</dbReference>
<name>A0A0G1UX21_9BACT</name>
<gene>
    <name evidence="7" type="ORF">UY32_C0016G0002</name>
</gene>
<dbReference type="GO" id="GO:0008720">
    <property type="term" value="F:D-lactate dehydrogenase (NAD+) activity"/>
    <property type="evidence" value="ECO:0007669"/>
    <property type="project" value="TreeGrafter"/>
</dbReference>
<dbReference type="PANTHER" id="PTHR11748:SF119">
    <property type="entry name" value="D-2-HYDROXYGLUTARATE DEHYDROGENASE"/>
    <property type="match status" value="1"/>
</dbReference>
<reference evidence="7 8" key="1">
    <citation type="journal article" date="2015" name="Nature">
        <title>rRNA introns, odd ribosomes, and small enigmatic genomes across a large radiation of phyla.</title>
        <authorList>
            <person name="Brown C.T."/>
            <person name="Hug L.A."/>
            <person name="Thomas B.C."/>
            <person name="Sharon I."/>
            <person name="Castelle C.J."/>
            <person name="Singh A."/>
            <person name="Wilkins M.J."/>
            <person name="Williams K.H."/>
            <person name="Banfield J.F."/>
        </authorList>
    </citation>
    <scope>NUCLEOTIDE SEQUENCE [LARGE SCALE GENOMIC DNA]</scope>
</reference>
<dbReference type="InterPro" id="IPR004113">
    <property type="entry name" value="FAD-bd_oxidored_4_C"/>
</dbReference>
<dbReference type="PANTHER" id="PTHR11748">
    <property type="entry name" value="D-LACTATE DEHYDROGENASE"/>
    <property type="match status" value="1"/>
</dbReference>
<evidence type="ECO:0000259" key="6">
    <source>
        <dbReference type="Pfam" id="PF02913"/>
    </source>
</evidence>
<evidence type="ECO:0000256" key="5">
    <source>
        <dbReference type="ARBA" id="ARBA00023002"/>
    </source>
</evidence>
<dbReference type="SUPFAM" id="SSF55103">
    <property type="entry name" value="FAD-linked oxidases, C-terminal domain"/>
    <property type="match status" value="1"/>
</dbReference>
<keyword evidence="5 7" id="KW-0560">Oxidoreductase</keyword>
<evidence type="ECO:0000256" key="3">
    <source>
        <dbReference type="ARBA" id="ARBA00022630"/>
    </source>
</evidence>
<dbReference type="Proteomes" id="UP000034600">
    <property type="component" value="Unassembled WGS sequence"/>
</dbReference>
<keyword evidence="4" id="KW-0274">FAD</keyword>
<accession>A0A0G1UX21</accession>
<evidence type="ECO:0000313" key="8">
    <source>
        <dbReference type="Proteomes" id="UP000034600"/>
    </source>
</evidence>
<dbReference type="GO" id="GO:0004368">
    <property type="term" value="F:glycerol-3-phosphate dehydrogenase (quinone) activity"/>
    <property type="evidence" value="ECO:0007669"/>
    <property type="project" value="UniProtKB-EC"/>
</dbReference>
<dbReference type="GO" id="GO:0050660">
    <property type="term" value="F:flavin adenine dinucleotide binding"/>
    <property type="evidence" value="ECO:0007669"/>
    <property type="project" value="InterPro"/>
</dbReference>
<comment type="caution">
    <text evidence="7">The sequence shown here is derived from an EMBL/GenBank/DDBJ whole genome shotgun (WGS) entry which is preliminary data.</text>
</comment>
<sequence length="145" mass="16673">MKGLKTAPFIDDVIVRPEHLPEFLPKLYEILDRYKFLYTVAGHVGDGNFHIIPLMDFNDQKQVDLIPKAADEVYDLVLRYGGSITAEHNDGLIRGAYLKKMYGSKIFALFRKVKKIFDPQDIFNPGKKSEAANLKTLLYKNLRKQ</sequence>
<dbReference type="EMBL" id="LCPO01000016">
    <property type="protein sequence ID" value="KKU98707.1"/>
    <property type="molecule type" value="Genomic_DNA"/>
</dbReference>
<organism evidence="7 8">
    <name type="scientific">Candidatus Jorgensenbacteria bacterium GW2011_GWC1_48_8</name>
    <dbReference type="NCBI Taxonomy" id="1618666"/>
    <lineage>
        <taxon>Bacteria</taxon>
        <taxon>Candidatus Joergenseniibacteriota</taxon>
    </lineage>
</organism>
<comment type="cofactor">
    <cofactor evidence="1">
        <name>FAD</name>
        <dbReference type="ChEBI" id="CHEBI:57692"/>
    </cofactor>
</comment>
<evidence type="ECO:0000256" key="1">
    <source>
        <dbReference type="ARBA" id="ARBA00001974"/>
    </source>
</evidence>
<dbReference type="InterPro" id="IPR016171">
    <property type="entry name" value="Vanillyl_alc_oxidase_C-sub2"/>
</dbReference>
<dbReference type="Gene3D" id="3.30.70.2740">
    <property type="match status" value="1"/>
</dbReference>
<evidence type="ECO:0000313" key="7">
    <source>
        <dbReference type="EMBL" id="KKU98707.1"/>
    </source>
</evidence>
<comment type="similarity">
    <text evidence="2">Belongs to the FAD-binding oxidoreductase/transferase type 4 family.</text>
</comment>
<dbReference type="GO" id="GO:1903457">
    <property type="term" value="P:lactate catabolic process"/>
    <property type="evidence" value="ECO:0007669"/>
    <property type="project" value="TreeGrafter"/>
</dbReference>
<evidence type="ECO:0000256" key="2">
    <source>
        <dbReference type="ARBA" id="ARBA00008000"/>
    </source>
</evidence>
<proteinExistence type="inferred from homology"/>
<dbReference type="EC" id="1.1.5.3" evidence="7"/>
<dbReference type="AlphaFoldDB" id="A0A0G1UX21"/>
<evidence type="ECO:0000256" key="4">
    <source>
        <dbReference type="ARBA" id="ARBA00022827"/>
    </source>
</evidence>
<protein>
    <submittedName>
        <fullName evidence="7">Glycerol 3-phosphate dehydrogenase (Quinone) subunit C</fullName>
        <ecNumber evidence="7">1.1.5.3</ecNumber>
    </submittedName>
</protein>
<dbReference type="Gene3D" id="1.10.45.10">
    <property type="entry name" value="Vanillyl-alcohol Oxidase, Chain A, domain 4"/>
    <property type="match status" value="1"/>
</dbReference>
<dbReference type="InterPro" id="IPR016164">
    <property type="entry name" value="FAD-linked_Oxase-like_C"/>
</dbReference>
<dbReference type="FunFam" id="3.30.70.2740:FF:000001">
    <property type="entry name" value="D-lactate dehydrogenase mitochondrial"/>
    <property type="match status" value="1"/>
</dbReference>